<dbReference type="SUPFAM" id="SSF53756">
    <property type="entry name" value="UDP-Glycosyltransferase/glycogen phosphorylase"/>
    <property type="match status" value="2"/>
</dbReference>
<dbReference type="RefSeq" id="WP_209989233.1">
    <property type="nucleotide sequence ID" value="NZ_JAGINO010000027.1"/>
</dbReference>
<dbReference type="SUPFAM" id="SSF48452">
    <property type="entry name" value="TPR-like"/>
    <property type="match status" value="1"/>
</dbReference>
<dbReference type="InterPro" id="IPR011990">
    <property type="entry name" value="TPR-like_helical_dom_sf"/>
</dbReference>
<dbReference type="SMART" id="SM00028">
    <property type="entry name" value="TPR"/>
    <property type="match status" value="4"/>
</dbReference>
<reference evidence="1 2" key="1">
    <citation type="submission" date="2023-07" db="EMBL/GenBank/DDBJ databases">
        <title>Genomic Encyclopedia of Type Strains, Phase IV (KMG-IV): sequencing the most valuable type-strain genomes for metagenomic binning, comparative biology and taxonomic classification.</title>
        <authorList>
            <person name="Goeker M."/>
        </authorList>
    </citation>
    <scope>NUCLEOTIDE SEQUENCE [LARGE SCALE GENOMIC DNA]</scope>
    <source>
        <strain evidence="1 2">DSM 19922</strain>
    </source>
</reference>
<dbReference type="CDD" id="cd03801">
    <property type="entry name" value="GT4_PimA-like"/>
    <property type="match status" value="1"/>
</dbReference>
<dbReference type="PANTHER" id="PTHR12224">
    <property type="entry name" value="BETA-1,4-MANNOSYL-GLYCOPROTEIN BETA-1,4-N-ACETYLGLUCOSAMINYL-TRANSFERASE"/>
    <property type="match status" value="1"/>
</dbReference>
<name>A0ABU0MSQ7_9PROT</name>
<accession>A0ABU0MSQ7</accession>
<dbReference type="InterPro" id="IPR006813">
    <property type="entry name" value="Glyco_trans_17"/>
</dbReference>
<evidence type="ECO:0000313" key="1">
    <source>
        <dbReference type="EMBL" id="MDQ0536497.1"/>
    </source>
</evidence>
<organism evidence="1 2">
    <name type="scientific">Azospirillum picis</name>
    <dbReference type="NCBI Taxonomy" id="488438"/>
    <lineage>
        <taxon>Bacteria</taxon>
        <taxon>Pseudomonadati</taxon>
        <taxon>Pseudomonadota</taxon>
        <taxon>Alphaproteobacteria</taxon>
        <taxon>Rhodospirillales</taxon>
        <taxon>Azospirillaceae</taxon>
        <taxon>Azospirillum</taxon>
    </lineage>
</organism>
<dbReference type="Pfam" id="PF04724">
    <property type="entry name" value="Glyco_transf_17"/>
    <property type="match status" value="1"/>
</dbReference>
<proteinExistence type="predicted"/>
<dbReference type="Pfam" id="PF14559">
    <property type="entry name" value="TPR_19"/>
    <property type="match status" value="1"/>
</dbReference>
<dbReference type="Pfam" id="PF01075">
    <property type="entry name" value="Glyco_transf_9"/>
    <property type="match status" value="1"/>
</dbReference>
<dbReference type="EMBL" id="JAUSVU010000027">
    <property type="protein sequence ID" value="MDQ0536497.1"/>
    <property type="molecule type" value="Genomic_DNA"/>
</dbReference>
<comment type="caution">
    <text evidence="1">The sequence shown here is derived from an EMBL/GenBank/DDBJ whole genome shotgun (WGS) entry which is preliminary data.</text>
</comment>
<dbReference type="Pfam" id="PF13692">
    <property type="entry name" value="Glyco_trans_1_4"/>
    <property type="match status" value="1"/>
</dbReference>
<gene>
    <name evidence="1" type="ORF">QO018_005394</name>
</gene>
<keyword evidence="2" id="KW-1185">Reference proteome</keyword>
<dbReference type="Proteomes" id="UP001244552">
    <property type="component" value="Unassembled WGS sequence"/>
</dbReference>
<protein>
    <submittedName>
        <fullName evidence="1">Tetratricopeptide (TPR) repeat protein/glycosyltransferase involved in cell wall biosynthesis</fullName>
    </submittedName>
</protein>
<dbReference type="InterPro" id="IPR019734">
    <property type="entry name" value="TPR_rpt"/>
</dbReference>
<dbReference type="Gene3D" id="3.40.50.2000">
    <property type="entry name" value="Glycogen Phosphorylase B"/>
    <property type="match status" value="3"/>
</dbReference>
<sequence length="1275" mass="139198">MTFSIAFIDPTRGDYTPDTPRRQPLGGSQSALCYLTERLADAGATVTLVNGTRTPEVVRGVRCVPMASMSLDTLCGFDVVILLNGCAPDLVSRLRAAPGERRLVLWTQHAADEPAMRGLEAPALRACWDGFAFVSRWQMETYHAAFGIEPARSVVLRNGTAPAFAGLFAADESVLATKPWPPVLAYTSAPFRGLSVLLDSLPRIRAALPGTRLRVFSSLEGYQVTADADPYRALYQRCRDTEGVEYVGALAQTDLADELRATTGLAYLNRFAETSCIAAMEAMAAGCVVVSSQLGALAETTDGFARLIPVPADPTEHALRFAEAVTDTFGSLHGDRPAWDRLLREQVDHATATMGWNGRARDWLDWLEDLRRRPAVRAAAPPILEDDASRSRVATAIAQSQTHLLDALNAHLNAGAQAGDGRIADPRWQAEARGLIALIEGSLRLDHNAEDRRSGVWATLRGYDAWLAHRTVLPTLPRVPVPPGGRRVFDCFQFHNELELLEVRLAELSGVVDRFVLVEATYTHAGDPKPLHYADNRARFAAYADKIIHVVVADDPGGFAWQREAHQREAIARALEGCDASDLIIVGDADEILRAPVVERLRHEIAGGDDLFAPQLDIFLYFLDLKSPEPWVSVAAAPWNLIRRIGPNRARYLAKQGIGKVVPDAGWHFTWMGGIERFRAKLESFAHREMIAGIDEAAEENLERLRRFYATGRFEGGPVPGMWTGLAPIPADAHPAAIRRRLAHFRQMGWLTPQPAPGRDDLLATARSHAAAGRPERSADAYRRAAALDPACIDAFDGLANLVDGLDALAPLRHCVVLDPWGNFHRFALAHACLIGSHHAEALEILLELAVREPQDHRVHGNLAVALRKVGRAAEAEAAGHRSLALHPAEPGALSNLGLALSDQSRHGEAVRVLRRAVALATGFPDARLNLALTLAALGEGEAAESWCRTVLDCQPDNALAHLTLATCLLRRGELGPGFAEYEWRTRLDDGSIGLRDPVTPPWRGEDPQGRTILLHDEQGLGDGIQFVRYAGTLNRLGARVVVACNDALVRLFATLDGVERVVGRSAPLPPHDAHAALMSLPHLLGTTLATVPAEVPYLRAEPELAERWGARLATLAGLRVGLVWAGNPDFGQDRQRSLPLPALLPLMEVEGVSFLGLQQGGGRRELNDWRDQLPPRFTDLGEEITDFADTAAILANLDLVISADTAVAHLAGALGRPVWTLLRDVGDWRWLDRGERTPWYPTMRLFRQDRPGSWDEVVADIRTALIRLQAGPAR</sequence>
<evidence type="ECO:0000313" key="2">
    <source>
        <dbReference type="Proteomes" id="UP001244552"/>
    </source>
</evidence>
<dbReference type="Gene3D" id="1.25.40.10">
    <property type="entry name" value="Tetratricopeptide repeat domain"/>
    <property type="match status" value="1"/>
</dbReference>
<dbReference type="InterPro" id="IPR002201">
    <property type="entry name" value="Glyco_trans_9"/>
</dbReference>
<dbReference type="PANTHER" id="PTHR12224:SF0">
    <property type="entry name" value="BETA-1,4-MANNOSYL-GLYCOPROTEIN 4-BETA-N-ACETYLGLUCOSAMINYLTRANSFERASE"/>
    <property type="match status" value="1"/>
</dbReference>